<keyword evidence="5 8" id="KW-0808">Transferase</keyword>
<comment type="caution">
    <text evidence="9">The sequence shown here is derived from an EMBL/GenBank/DDBJ whole genome shotgun (WGS) entry which is preliminary data.</text>
</comment>
<dbReference type="PANTHER" id="PTHR21058:SF0">
    <property type="entry name" value="6,7-DIMETHYL-8-RIBITYLLUMAZINE SYNTHASE"/>
    <property type="match status" value="1"/>
</dbReference>
<feature type="binding site" evidence="8">
    <location>
        <position position="114"/>
    </location>
    <ligand>
        <name>5-amino-6-(D-ribitylamino)uracil</name>
        <dbReference type="ChEBI" id="CHEBI:15934"/>
    </ligand>
</feature>
<dbReference type="HAMAP" id="MF_00178">
    <property type="entry name" value="Lumazine_synth"/>
    <property type="match status" value="1"/>
</dbReference>
<name>A0A941JN72_NIACI</name>
<dbReference type="SUPFAM" id="SSF52121">
    <property type="entry name" value="Lumazine synthase"/>
    <property type="match status" value="1"/>
</dbReference>
<feature type="active site" description="Proton donor" evidence="8">
    <location>
        <position position="89"/>
    </location>
</feature>
<evidence type="ECO:0000313" key="9">
    <source>
        <dbReference type="EMBL" id="MBR8670289.1"/>
    </source>
</evidence>
<comment type="similarity">
    <text evidence="2 8">Belongs to the DMRL synthase family.</text>
</comment>
<feature type="binding site" evidence="8">
    <location>
        <begin position="81"/>
        <end position="83"/>
    </location>
    <ligand>
        <name>5-amino-6-(D-ribitylamino)uracil</name>
        <dbReference type="ChEBI" id="CHEBI:15934"/>
    </ligand>
</feature>
<comment type="catalytic activity">
    <reaction evidence="6 8">
        <text>(2S)-2-hydroxy-3-oxobutyl phosphate + 5-amino-6-(D-ribitylamino)uracil = 6,7-dimethyl-8-(1-D-ribityl)lumazine + phosphate + 2 H2O + H(+)</text>
        <dbReference type="Rhea" id="RHEA:26152"/>
        <dbReference type="ChEBI" id="CHEBI:15377"/>
        <dbReference type="ChEBI" id="CHEBI:15378"/>
        <dbReference type="ChEBI" id="CHEBI:15934"/>
        <dbReference type="ChEBI" id="CHEBI:43474"/>
        <dbReference type="ChEBI" id="CHEBI:58201"/>
        <dbReference type="ChEBI" id="CHEBI:58830"/>
        <dbReference type="EC" id="2.5.1.78"/>
    </reaction>
</comment>
<dbReference type="NCBIfam" id="TIGR00114">
    <property type="entry name" value="lumazine-synth"/>
    <property type="match status" value="1"/>
</dbReference>
<dbReference type="Pfam" id="PF00885">
    <property type="entry name" value="DMRL_synthase"/>
    <property type="match status" value="1"/>
</dbReference>
<feature type="binding site" evidence="8">
    <location>
        <begin position="86"/>
        <end position="87"/>
    </location>
    <ligand>
        <name>(2S)-2-hydroxy-3-oxobutyl phosphate</name>
        <dbReference type="ChEBI" id="CHEBI:58830"/>
    </ligand>
</feature>
<accession>A0A941JN72</accession>
<dbReference type="GO" id="GO:0009231">
    <property type="term" value="P:riboflavin biosynthetic process"/>
    <property type="evidence" value="ECO:0007669"/>
    <property type="project" value="UniProtKB-UniRule"/>
</dbReference>
<feature type="binding site" evidence="8">
    <location>
        <position position="128"/>
    </location>
    <ligand>
        <name>(2S)-2-hydroxy-3-oxobutyl phosphate</name>
        <dbReference type="ChEBI" id="CHEBI:58830"/>
    </ligand>
</feature>
<keyword evidence="4 8" id="KW-0686">Riboflavin biosynthesis</keyword>
<dbReference type="CDD" id="cd09209">
    <property type="entry name" value="Lumazine_synthase-I"/>
    <property type="match status" value="1"/>
</dbReference>
<comment type="function">
    <text evidence="8">Catalyzes the formation of 6,7-dimethyl-8-ribityllumazine by condensation of 5-amino-6-(D-ribitylamino)uracil with 3,4-dihydroxy-2-butanone 4-phosphate. This is the penultimate step in the biosynthesis of riboflavin.</text>
</comment>
<comment type="pathway">
    <text evidence="1 8">Cofactor biosynthesis; riboflavin biosynthesis; riboflavin from 2-hydroxy-3-oxobutyl phosphate and 5-amino-6-(D-ribitylamino)uracil: step 1/2.</text>
</comment>
<proteinExistence type="inferred from homology"/>
<evidence type="ECO:0000256" key="1">
    <source>
        <dbReference type="ARBA" id="ARBA00004917"/>
    </source>
</evidence>
<protein>
    <recommendedName>
        <fullName evidence="7 8">6,7-dimethyl-8-ribityllumazine synthase</fullName>
        <shortName evidence="8">DMRL synthase</shortName>
        <shortName evidence="8">LS</shortName>
        <shortName evidence="8">Lumazine synthase</shortName>
        <ecNumber evidence="3 8">2.5.1.78</ecNumber>
    </recommendedName>
</protein>
<feature type="binding site" evidence="8">
    <location>
        <position position="23"/>
    </location>
    <ligand>
        <name>5-amino-6-(D-ribitylamino)uracil</name>
        <dbReference type="ChEBI" id="CHEBI:15934"/>
    </ligand>
</feature>
<dbReference type="PANTHER" id="PTHR21058">
    <property type="entry name" value="6,7-DIMETHYL-8-RIBITYLLUMAZINE SYNTHASE DMRL SYNTHASE LUMAZINE SYNTHASE"/>
    <property type="match status" value="1"/>
</dbReference>
<evidence type="ECO:0000256" key="4">
    <source>
        <dbReference type="ARBA" id="ARBA00022619"/>
    </source>
</evidence>
<dbReference type="InterPro" id="IPR036467">
    <property type="entry name" value="LS/RS_sf"/>
</dbReference>
<comment type="subunit">
    <text evidence="8">Forms an icosahedral capsid composed of 60 subunits, arranged as a dodecamer of pentamers.</text>
</comment>
<dbReference type="GO" id="GO:0005829">
    <property type="term" value="C:cytosol"/>
    <property type="evidence" value="ECO:0007669"/>
    <property type="project" value="TreeGrafter"/>
</dbReference>
<evidence type="ECO:0000256" key="3">
    <source>
        <dbReference type="ARBA" id="ARBA00012664"/>
    </source>
</evidence>
<evidence type="ECO:0000256" key="8">
    <source>
        <dbReference type="HAMAP-Rule" id="MF_00178"/>
    </source>
</evidence>
<sequence length="157" mass="16772">MKQVFEGNLIGTGLKIGIVVSRFNEFITTRLLSGAEDALSRHGVNEDDISVMWVPGVYEIPLAAKKLAASSKYDAIITIGTVIRGATPHFDYVSNEVAKGVANVSLSTEVPIIFGVLTTENIEQAIERAGTKAGNKGYEAAVNAIEMGNLYNQLTNA</sequence>
<evidence type="ECO:0000256" key="6">
    <source>
        <dbReference type="ARBA" id="ARBA00048785"/>
    </source>
</evidence>
<dbReference type="GO" id="GO:0009349">
    <property type="term" value="C:riboflavin synthase complex"/>
    <property type="evidence" value="ECO:0007669"/>
    <property type="project" value="UniProtKB-UniRule"/>
</dbReference>
<dbReference type="AlphaFoldDB" id="A0A941JN72"/>
<feature type="binding site" evidence="8">
    <location>
        <begin position="57"/>
        <end position="59"/>
    </location>
    <ligand>
        <name>5-amino-6-(D-ribitylamino)uracil</name>
        <dbReference type="ChEBI" id="CHEBI:15934"/>
    </ligand>
</feature>
<dbReference type="EMBL" id="JAGTPX010000010">
    <property type="protein sequence ID" value="MBR8670289.1"/>
    <property type="molecule type" value="Genomic_DNA"/>
</dbReference>
<dbReference type="Gene3D" id="3.40.50.960">
    <property type="entry name" value="Lumazine/riboflavin synthase"/>
    <property type="match status" value="1"/>
</dbReference>
<dbReference type="EC" id="2.5.1.78" evidence="3 8"/>
<evidence type="ECO:0000256" key="5">
    <source>
        <dbReference type="ARBA" id="ARBA00022679"/>
    </source>
</evidence>
<dbReference type="FunFam" id="3.40.50.960:FF:000001">
    <property type="entry name" value="6,7-dimethyl-8-ribityllumazine synthase"/>
    <property type="match status" value="1"/>
</dbReference>
<evidence type="ECO:0000256" key="7">
    <source>
        <dbReference type="ARBA" id="ARBA00072606"/>
    </source>
</evidence>
<dbReference type="NCBIfam" id="NF000812">
    <property type="entry name" value="PRK00061.1-4"/>
    <property type="match status" value="1"/>
</dbReference>
<dbReference type="GO" id="GO:0000906">
    <property type="term" value="F:6,7-dimethyl-8-ribityllumazine synthase activity"/>
    <property type="evidence" value="ECO:0007669"/>
    <property type="project" value="UniProtKB-UniRule"/>
</dbReference>
<organism evidence="9">
    <name type="scientific">Niallia circulans</name>
    <name type="common">Bacillus circulans</name>
    <dbReference type="NCBI Taxonomy" id="1397"/>
    <lineage>
        <taxon>Bacteria</taxon>
        <taxon>Bacillati</taxon>
        <taxon>Bacillota</taxon>
        <taxon>Bacilli</taxon>
        <taxon>Bacillales</taxon>
        <taxon>Bacillaceae</taxon>
        <taxon>Niallia</taxon>
    </lineage>
</organism>
<dbReference type="InterPro" id="IPR002180">
    <property type="entry name" value="LS/RS"/>
</dbReference>
<dbReference type="InterPro" id="IPR034964">
    <property type="entry name" value="LS"/>
</dbReference>
<dbReference type="RefSeq" id="WP_212119147.1">
    <property type="nucleotide sequence ID" value="NZ_JAGTPX020000022.1"/>
</dbReference>
<reference evidence="9" key="1">
    <citation type="submission" date="2021-04" db="EMBL/GenBank/DDBJ databases">
        <title>Genomic analysis of electroactive and textile dye degrading Bacillus circulans strain: DC10 isolated from constructed wetland-microbial fuel cells treating textile dye wastewaters.</title>
        <authorList>
            <person name="Patel D.U."/>
            <person name="Desai C.R."/>
        </authorList>
    </citation>
    <scope>NUCLEOTIDE SEQUENCE</scope>
    <source>
        <strain evidence="9">DC10</strain>
    </source>
</reference>
<gene>
    <name evidence="8" type="primary">ribH</name>
    <name evidence="9" type="ORF">KD144_12075</name>
</gene>
<evidence type="ECO:0000256" key="2">
    <source>
        <dbReference type="ARBA" id="ARBA00007424"/>
    </source>
</evidence>